<organism evidence="2 3">
    <name type="scientific">Candidatus Lloydbacteria bacterium RIFOXYC12_FULL_46_25</name>
    <dbReference type="NCBI Taxonomy" id="1798670"/>
    <lineage>
        <taxon>Bacteria</taxon>
        <taxon>Candidatus Lloydiibacteriota</taxon>
    </lineage>
</organism>
<accession>A0A1G2E5A0</accession>
<proteinExistence type="predicted"/>
<evidence type="ECO:0000313" key="2">
    <source>
        <dbReference type="EMBL" id="OGZ20451.1"/>
    </source>
</evidence>
<dbReference type="EMBL" id="MHLU01000016">
    <property type="protein sequence ID" value="OGZ20451.1"/>
    <property type="molecule type" value="Genomic_DNA"/>
</dbReference>
<name>A0A1G2E5A0_9BACT</name>
<protein>
    <submittedName>
        <fullName evidence="2">Uncharacterized protein</fullName>
    </submittedName>
</protein>
<dbReference type="AlphaFoldDB" id="A0A1G2E5A0"/>
<feature type="region of interest" description="Disordered" evidence="1">
    <location>
        <begin position="23"/>
        <end position="60"/>
    </location>
</feature>
<dbReference type="Proteomes" id="UP000178106">
    <property type="component" value="Unassembled WGS sequence"/>
</dbReference>
<comment type="caution">
    <text evidence="2">The sequence shown here is derived from an EMBL/GenBank/DDBJ whole genome shotgun (WGS) entry which is preliminary data.</text>
</comment>
<sequence>MNHSAKIFSAGPDIKHNPFAEALKDFKPGSPASAEPRKPRVSKKRRSSVVPAVPKQATLPREEVSPAPLQTIVPAKALVTEIKTPPSTHSRTALLGEPPRGNVSIGQLFLSHRNLLSFLKVFQGKKEKAICTFFEQGKRGGPDGKVIRSFLSLRIVVRGSEQGERIALSVVPGGTKWLAQRFPVGMEFFHDELLGHCEAPKERAAGTRALRAIMDDVRAARLEAKKAKEGITKMVSR</sequence>
<gene>
    <name evidence="2" type="ORF">A2494_02245</name>
</gene>
<evidence type="ECO:0000256" key="1">
    <source>
        <dbReference type="SAM" id="MobiDB-lite"/>
    </source>
</evidence>
<reference evidence="2 3" key="1">
    <citation type="journal article" date="2016" name="Nat. Commun.">
        <title>Thousands of microbial genomes shed light on interconnected biogeochemical processes in an aquifer system.</title>
        <authorList>
            <person name="Anantharaman K."/>
            <person name="Brown C.T."/>
            <person name="Hug L.A."/>
            <person name="Sharon I."/>
            <person name="Castelle C.J."/>
            <person name="Probst A.J."/>
            <person name="Thomas B.C."/>
            <person name="Singh A."/>
            <person name="Wilkins M.J."/>
            <person name="Karaoz U."/>
            <person name="Brodie E.L."/>
            <person name="Williams K.H."/>
            <person name="Hubbard S.S."/>
            <person name="Banfield J.F."/>
        </authorList>
    </citation>
    <scope>NUCLEOTIDE SEQUENCE [LARGE SCALE GENOMIC DNA]</scope>
</reference>
<evidence type="ECO:0000313" key="3">
    <source>
        <dbReference type="Proteomes" id="UP000178106"/>
    </source>
</evidence>